<dbReference type="EMBL" id="AQQW01000001">
    <property type="protein sequence ID" value="ETW14480.1"/>
    <property type="molecule type" value="Genomic_DNA"/>
</dbReference>
<dbReference type="eggNOG" id="COG2197">
    <property type="taxonomic scope" value="Bacteria"/>
</dbReference>
<dbReference type="SMART" id="SM00421">
    <property type="entry name" value="HTH_LUXR"/>
    <property type="match status" value="1"/>
</dbReference>
<dbReference type="SUPFAM" id="SSF46894">
    <property type="entry name" value="C-terminal effector domain of the bipartite response regulators"/>
    <property type="match status" value="1"/>
</dbReference>
<dbReference type="CDD" id="cd06170">
    <property type="entry name" value="LuxR_C_like"/>
    <property type="match status" value="1"/>
</dbReference>
<sequence>MQLIDLAGFPGRTDHFDTFLLELCDQLEFDYASYAVANPITRDVQGYATYPDEWKAHYGSRGFHEVDPALHKASRSVAPVDWGRLARDDDFVTIFSEATDFGISDRGLTVPIRGPMGECGLLSVTRDCSDREWIALKTEVMPRLQHAAVHLHDAVMRTDPMTAALNRFELSQREREVLQWAALGKTQQDIADIVGISHRTVEVHLRSARTKLSALTTPQAVGRGIALGLIEAG</sequence>
<dbReference type="Pfam" id="PF00196">
    <property type="entry name" value="GerE"/>
    <property type="match status" value="1"/>
</dbReference>
<evidence type="ECO:0000256" key="3">
    <source>
        <dbReference type="ARBA" id="ARBA00023163"/>
    </source>
</evidence>
<dbReference type="InterPro" id="IPR036388">
    <property type="entry name" value="WH-like_DNA-bd_sf"/>
</dbReference>
<keyword evidence="3" id="KW-0804">Transcription</keyword>
<dbReference type="InterPro" id="IPR000792">
    <property type="entry name" value="Tscrpt_reg_LuxR_C"/>
</dbReference>
<evidence type="ECO:0000256" key="1">
    <source>
        <dbReference type="ARBA" id="ARBA00023015"/>
    </source>
</evidence>
<dbReference type="PANTHER" id="PTHR44688">
    <property type="entry name" value="DNA-BINDING TRANSCRIPTIONAL ACTIVATOR DEVR_DOSR"/>
    <property type="match status" value="1"/>
</dbReference>
<dbReference type="Gene3D" id="1.10.10.10">
    <property type="entry name" value="Winged helix-like DNA-binding domain superfamily/Winged helix DNA-binding domain"/>
    <property type="match status" value="1"/>
</dbReference>
<dbReference type="SUPFAM" id="SSF75516">
    <property type="entry name" value="Pheromone-binding domain of LuxR-like quorum-sensing transcription factors"/>
    <property type="match status" value="1"/>
</dbReference>
<dbReference type="InterPro" id="IPR005143">
    <property type="entry name" value="TF_LuxR_autoind-bd_dom"/>
</dbReference>
<evidence type="ECO:0000313" key="6">
    <source>
        <dbReference type="Proteomes" id="UP000019063"/>
    </source>
</evidence>
<dbReference type="RefSeq" id="WP_043841378.1">
    <property type="nucleotide sequence ID" value="NZ_AQQW01000001.1"/>
</dbReference>
<dbReference type="GO" id="GO:0003677">
    <property type="term" value="F:DNA binding"/>
    <property type="evidence" value="ECO:0007669"/>
    <property type="project" value="UniProtKB-KW"/>
</dbReference>
<name>W4HR58_9RHOB</name>
<keyword evidence="2" id="KW-0238">DNA-binding</keyword>
<dbReference type="PANTHER" id="PTHR44688:SF16">
    <property type="entry name" value="DNA-BINDING TRANSCRIPTIONAL ACTIVATOR DEVR_DOSR"/>
    <property type="match status" value="1"/>
</dbReference>
<gene>
    <name evidence="5" type="ORF">ATO8_01185</name>
</gene>
<dbReference type="GO" id="GO:0006355">
    <property type="term" value="P:regulation of DNA-templated transcription"/>
    <property type="evidence" value="ECO:0007669"/>
    <property type="project" value="InterPro"/>
</dbReference>
<feature type="domain" description="HTH luxR-type" evidence="4">
    <location>
        <begin position="164"/>
        <end position="228"/>
    </location>
</feature>
<dbReference type="InterPro" id="IPR016032">
    <property type="entry name" value="Sig_transdc_resp-reg_C-effctor"/>
</dbReference>
<dbReference type="InterPro" id="IPR036693">
    <property type="entry name" value="TF_LuxR_autoind-bd_dom_sf"/>
</dbReference>
<accession>W4HR58</accession>
<keyword evidence="6" id="KW-1185">Reference proteome</keyword>
<dbReference type="PATRIC" id="fig|1317118.6.peg.246"/>
<dbReference type="Pfam" id="PF03472">
    <property type="entry name" value="Autoind_bind"/>
    <property type="match status" value="1"/>
</dbReference>
<comment type="caution">
    <text evidence="5">The sequence shown here is derived from an EMBL/GenBank/DDBJ whole genome shotgun (WGS) entry which is preliminary data.</text>
</comment>
<dbReference type="Proteomes" id="UP000019063">
    <property type="component" value="Unassembled WGS sequence"/>
</dbReference>
<organism evidence="5 6">
    <name type="scientific">Roseivivax marinus</name>
    <dbReference type="NCBI Taxonomy" id="1379903"/>
    <lineage>
        <taxon>Bacteria</taxon>
        <taxon>Pseudomonadati</taxon>
        <taxon>Pseudomonadota</taxon>
        <taxon>Alphaproteobacteria</taxon>
        <taxon>Rhodobacterales</taxon>
        <taxon>Roseobacteraceae</taxon>
        <taxon>Roseivivax</taxon>
    </lineage>
</organism>
<proteinExistence type="predicted"/>
<evidence type="ECO:0000259" key="4">
    <source>
        <dbReference type="PROSITE" id="PS50043"/>
    </source>
</evidence>
<dbReference type="PROSITE" id="PS50043">
    <property type="entry name" value="HTH_LUXR_2"/>
    <property type="match status" value="1"/>
</dbReference>
<evidence type="ECO:0000313" key="5">
    <source>
        <dbReference type="EMBL" id="ETW14480.1"/>
    </source>
</evidence>
<reference evidence="5 6" key="1">
    <citation type="journal article" date="2014" name="Antonie Van Leeuwenhoek">
        <title>Roseivivax atlanticus sp. nov., isolated from surface seawater of the Atlantic Ocean.</title>
        <authorList>
            <person name="Li G."/>
            <person name="Lai Q."/>
            <person name="Liu X."/>
            <person name="Sun F."/>
            <person name="Shao Z."/>
        </authorList>
    </citation>
    <scope>NUCLEOTIDE SEQUENCE [LARGE SCALE GENOMIC DNA]</scope>
    <source>
        <strain evidence="5 6">22II-s10s</strain>
    </source>
</reference>
<dbReference type="AlphaFoldDB" id="W4HR58"/>
<dbReference type="PRINTS" id="PR00038">
    <property type="entry name" value="HTHLUXR"/>
</dbReference>
<dbReference type="STRING" id="1379903.ATO8_01185"/>
<evidence type="ECO:0000256" key="2">
    <source>
        <dbReference type="ARBA" id="ARBA00023125"/>
    </source>
</evidence>
<dbReference type="Gene3D" id="3.30.450.80">
    <property type="entry name" value="Transcription factor LuxR-like, autoinducer-binding domain"/>
    <property type="match status" value="1"/>
</dbReference>
<protein>
    <submittedName>
        <fullName evidence="5">Autoinducer-binding domain-containing protein</fullName>
    </submittedName>
</protein>
<keyword evidence="1" id="KW-0805">Transcription regulation</keyword>